<keyword evidence="3" id="KW-1185">Reference proteome</keyword>
<organism evidence="2 3">
    <name type="scientific">Domibacillus aminovorans</name>
    <dbReference type="NCBI Taxonomy" id="29332"/>
    <lineage>
        <taxon>Bacteria</taxon>
        <taxon>Bacillati</taxon>
        <taxon>Bacillota</taxon>
        <taxon>Bacilli</taxon>
        <taxon>Bacillales</taxon>
        <taxon>Bacillaceae</taxon>
        <taxon>Domibacillus</taxon>
    </lineage>
</organism>
<protein>
    <submittedName>
        <fullName evidence="2">Uncharacterized protein</fullName>
    </submittedName>
</protein>
<comment type="caution">
    <text evidence="2">The sequence shown here is derived from an EMBL/GenBank/DDBJ whole genome shotgun (WGS) entry which is preliminary data.</text>
</comment>
<proteinExistence type="predicted"/>
<accession>A0A177L765</accession>
<evidence type="ECO:0000256" key="1">
    <source>
        <dbReference type="SAM" id="MobiDB-lite"/>
    </source>
</evidence>
<dbReference type="AlphaFoldDB" id="A0A177L765"/>
<dbReference type="EMBL" id="LQWY01000022">
    <property type="protein sequence ID" value="OAH61206.1"/>
    <property type="molecule type" value="Genomic_DNA"/>
</dbReference>
<evidence type="ECO:0000313" key="2">
    <source>
        <dbReference type="EMBL" id="OAH61206.1"/>
    </source>
</evidence>
<dbReference type="Proteomes" id="UP000076935">
    <property type="component" value="Unassembled WGS sequence"/>
</dbReference>
<name>A0A177L765_9BACI</name>
<feature type="region of interest" description="Disordered" evidence="1">
    <location>
        <begin position="51"/>
        <end position="71"/>
    </location>
</feature>
<sequence>MYEESIHVPLIILTVDPLEEKNLADPAFATEQSANIQQVLTRMLEEQCKQKRISPTSGNVPGMPACRCTEE</sequence>
<evidence type="ECO:0000313" key="3">
    <source>
        <dbReference type="Proteomes" id="UP000076935"/>
    </source>
</evidence>
<gene>
    <name evidence="2" type="ORF">AWH49_13515</name>
</gene>
<reference evidence="2 3" key="1">
    <citation type="submission" date="2016-01" db="EMBL/GenBank/DDBJ databases">
        <title>Investigation of taxonomic status of Bacillus aminovorans.</title>
        <authorList>
            <person name="Verma A."/>
            <person name="Pal Y."/>
            <person name="Krishnamurthi S."/>
        </authorList>
    </citation>
    <scope>NUCLEOTIDE SEQUENCE [LARGE SCALE GENOMIC DNA]</scope>
    <source>
        <strain evidence="2 3">DSM 1314</strain>
    </source>
</reference>